<dbReference type="EC" id="2.3.1.-" evidence="5"/>
<accession>A0A380BV93</accession>
<accession>A0A3G4UPS0</accession>
<evidence type="ECO:0000256" key="1">
    <source>
        <dbReference type="ARBA" id="ARBA00022679"/>
    </source>
</evidence>
<keyword evidence="1 5" id="KW-0808">Transferase</keyword>
<dbReference type="Proteomes" id="UP000254069">
    <property type="component" value="Unassembled WGS sequence"/>
</dbReference>
<dbReference type="CDD" id="cd04301">
    <property type="entry name" value="NAT_SF"/>
    <property type="match status" value="1"/>
</dbReference>
<evidence type="ECO:0000256" key="2">
    <source>
        <dbReference type="ARBA" id="ARBA00023315"/>
    </source>
</evidence>
<dbReference type="SUPFAM" id="SSF55729">
    <property type="entry name" value="Acyl-CoA N-acyltransferases (Nat)"/>
    <property type="match status" value="1"/>
</dbReference>
<dbReference type="GeneID" id="93809165"/>
<dbReference type="Proteomes" id="UP000825078">
    <property type="component" value="Chromosome"/>
</dbReference>
<proteinExistence type="predicted"/>
<dbReference type="EMBL" id="AP024613">
    <property type="protein sequence ID" value="BCV45050.1"/>
    <property type="molecule type" value="Genomic_DNA"/>
</dbReference>
<dbReference type="InterPro" id="IPR000182">
    <property type="entry name" value="GNAT_dom"/>
</dbReference>
<dbReference type="AlphaFoldDB" id="A0A380BV93"/>
<keyword evidence="2 5" id="KW-0012">Acyltransferase</keyword>
<dbReference type="Pfam" id="PF13673">
    <property type="entry name" value="Acetyltransf_10"/>
    <property type="match status" value="1"/>
</dbReference>
<evidence type="ECO:0000313" key="6">
    <source>
        <dbReference type="Proteomes" id="UP000254069"/>
    </source>
</evidence>
<name>A0A380BV93_9GAMM</name>
<organism evidence="5 6">
    <name type="scientific">Shewanella algae</name>
    <dbReference type="NCBI Taxonomy" id="38313"/>
    <lineage>
        <taxon>Bacteria</taxon>
        <taxon>Pseudomonadati</taxon>
        <taxon>Pseudomonadota</taxon>
        <taxon>Gammaproteobacteria</taxon>
        <taxon>Alteromonadales</taxon>
        <taxon>Shewanellaceae</taxon>
        <taxon>Shewanella</taxon>
    </lineage>
</organism>
<gene>
    <name evidence="5" type="primary">yjaB_1</name>
    <name evidence="5" type="ORF">NCTC10738_03998</name>
    <name evidence="4" type="ORF">TUM17379_20680</name>
</gene>
<sequence>MIRSFAKEDMYPLLEIWLTASIDAHDFIAADFWQSQLDNMRRVYIPAAENYVYQHGAEVLGFYSLYENSLAALFVKPAMQGLGIGSRLLEHARQQREQLTLSVYCDNQASVDFYQRRGAVIIGEQTCADTGHREYSMQLTGLRP</sequence>
<evidence type="ECO:0000313" key="5">
    <source>
        <dbReference type="EMBL" id="SUJ07729.1"/>
    </source>
</evidence>
<dbReference type="RefSeq" id="WP_025009696.1">
    <property type="nucleotide sequence ID" value="NZ_AP024610.1"/>
</dbReference>
<keyword evidence="6" id="KW-1185">Reference proteome</keyword>
<protein>
    <submittedName>
        <fullName evidence="4 5">Acetyltransferase</fullName>
        <ecNumber evidence="5">2.3.1.-</ecNumber>
    </submittedName>
</protein>
<dbReference type="EMBL" id="UGYO01000002">
    <property type="protein sequence ID" value="SUJ07729.1"/>
    <property type="molecule type" value="Genomic_DNA"/>
</dbReference>
<dbReference type="GO" id="GO:0016747">
    <property type="term" value="F:acyltransferase activity, transferring groups other than amino-acyl groups"/>
    <property type="evidence" value="ECO:0007669"/>
    <property type="project" value="InterPro"/>
</dbReference>
<dbReference type="InterPro" id="IPR016181">
    <property type="entry name" value="Acyl_CoA_acyltransferase"/>
</dbReference>
<evidence type="ECO:0000259" key="3">
    <source>
        <dbReference type="PROSITE" id="PS51186"/>
    </source>
</evidence>
<evidence type="ECO:0000313" key="4">
    <source>
        <dbReference type="EMBL" id="BCV45050.1"/>
    </source>
</evidence>
<reference evidence="4" key="2">
    <citation type="submission" date="2021-05" db="EMBL/GenBank/DDBJ databases">
        <title>Molecular characterization for Shewanella algae harboring chromosomal blaOXA-55-like strains isolated from clinical and environment sample.</title>
        <authorList>
            <person name="Ohama Y."/>
            <person name="Aoki K."/>
            <person name="Harada S."/>
            <person name="Moriya K."/>
            <person name="Ishii Y."/>
            <person name="Tateda K."/>
        </authorList>
    </citation>
    <scope>NUCLEOTIDE SEQUENCE</scope>
    <source>
        <strain evidence="4">TUM17379</strain>
    </source>
</reference>
<dbReference type="Gene3D" id="3.40.630.30">
    <property type="match status" value="1"/>
</dbReference>
<dbReference type="PROSITE" id="PS51186">
    <property type="entry name" value="GNAT"/>
    <property type="match status" value="1"/>
</dbReference>
<feature type="domain" description="N-acetyltransferase" evidence="3">
    <location>
        <begin position="1"/>
        <end position="142"/>
    </location>
</feature>
<dbReference type="PANTHER" id="PTHR43800:SF1">
    <property type="entry name" value="PEPTIDYL-LYSINE N-ACETYLTRANSFERASE YJAB"/>
    <property type="match status" value="1"/>
</dbReference>
<reference evidence="5 6" key="1">
    <citation type="submission" date="2018-06" db="EMBL/GenBank/DDBJ databases">
        <authorList>
            <consortium name="Pathogen Informatics"/>
            <person name="Doyle S."/>
        </authorList>
    </citation>
    <scope>NUCLEOTIDE SEQUENCE [LARGE SCALE GENOMIC DNA]</scope>
    <source>
        <strain evidence="5 6">NCTC10738</strain>
    </source>
</reference>
<dbReference type="PANTHER" id="PTHR43800">
    <property type="entry name" value="PEPTIDYL-LYSINE N-ACETYLTRANSFERASE YJAB"/>
    <property type="match status" value="1"/>
</dbReference>